<comment type="caution">
    <text evidence="10">The sequence shown here is derived from an EMBL/GenBank/DDBJ whole genome shotgun (WGS) entry which is preliminary data.</text>
</comment>
<feature type="domain" description="Spt4/RpoE2 zinc finger" evidence="9">
    <location>
        <begin position="47"/>
        <end position="123"/>
    </location>
</feature>
<dbReference type="GO" id="GO:0032044">
    <property type="term" value="C:DSIF complex"/>
    <property type="evidence" value="ECO:0007669"/>
    <property type="project" value="TreeGrafter"/>
</dbReference>
<keyword evidence="7" id="KW-0539">Nucleus</keyword>
<comment type="subcellular location">
    <subcellularLocation>
        <location evidence="1">Nucleus</location>
    </subcellularLocation>
</comment>
<accession>A0AAE0BRA0</accession>
<keyword evidence="6" id="KW-0804">Transcription</keyword>
<dbReference type="Gene3D" id="3.30.40.210">
    <property type="match status" value="1"/>
</dbReference>
<dbReference type="GO" id="GO:0000993">
    <property type="term" value="F:RNA polymerase II complex binding"/>
    <property type="evidence" value="ECO:0007669"/>
    <property type="project" value="TreeGrafter"/>
</dbReference>
<proteinExistence type="inferred from homology"/>
<dbReference type="SUPFAM" id="SSF63393">
    <property type="entry name" value="RNA polymerase subunits"/>
    <property type="match status" value="1"/>
</dbReference>
<evidence type="ECO:0000256" key="6">
    <source>
        <dbReference type="ARBA" id="ARBA00023163"/>
    </source>
</evidence>
<dbReference type="GO" id="GO:0140673">
    <property type="term" value="P:transcription elongation-coupled chromatin remodeling"/>
    <property type="evidence" value="ECO:0007669"/>
    <property type="project" value="InterPro"/>
</dbReference>
<protein>
    <recommendedName>
        <fullName evidence="9">Spt4/RpoE2 zinc finger domain-containing protein</fullName>
    </recommendedName>
</protein>
<sequence>MNTSENLPVPITEDCHIFLVLLNFTMAPGRRPPKAPAEPPADLGRLLRCCLRCRLMKTHSQFYESGCENCPFFNMVNDKDRVNDCTTSNFSGMISVLDPEGSWAAKWSSLGKFAPGCYALSVVDDLPEDIQGILQDNNINYRPPSEL</sequence>
<comment type="function">
    <text evidence="8">May regulate transcription elongation by RNA polymerase II. May enhance transcriptional pausing at sites proximal to the promoter, which may in turn facilitate the assembly of an elongation competent RNA polymerase II complex.</text>
</comment>
<keyword evidence="11" id="KW-1185">Reference proteome</keyword>
<evidence type="ECO:0000313" key="10">
    <source>
        <dbReference type="EMBL" id="KAK3240674.1"/>
    </source>
</evidence>
<gene>
    <name evidence="10" type="ORF">CYMTET_49496</name>
</gene>
<evidence type="ECO:0000256" key="2">
    <source>
        <dbReference type="ARBA" id="ARBA00010464"/>
    </source>
</evidence>
<evidence type="ECO:0000256" key="7">
    <source>
        <dbReference type="ARBA" id="ARBA00023242"/>
    </source>
</evidence>
<evidence type="ECO:0000256" key="5">
    <source>
        <dbReference type="ARBA" id="ARBA00022833"/>
    </source>
</evidence>
<dbReference type="SMART" id="SM01389">
    <property type="entry name" value="Spt4"/>
    <property type="match status" value="1"/>
</dbReference>
<evidence type="ECO:0000256" key="4">
    <source>
        <dbReference type="ARBA" id="ARBA00022771"/>
    </source>
</evidence>
<keyword evidence="4" id="KW-0863">Zinc-finger</keyword>
<keyword evidence="5" id="KW-0862">Zinc</keyword>
<keyword evidence="3" id="KW-0479">Metal-binding</keyword>
<dbReference type="FunFam" id="3.30.40.210:FF:000002">
    <property type="entry name" value="Transcription elongation factor SPT4 homolog"/>
    <property type="match status" value="1"/>
</dbReference>
<dbReference type="GO" id="GO:0008270">
    <property type="term" value="F:zinc ion binding"/>
    <property type="evidence" value="ECO:0007669"/>
    <property type="project" value="UniProtKB-KW"/>
</dbReference>
<dbReference type="PANTHER" id="PTHR12882">
    <property type="entry name" value="SUPPRESSOR OF TY 4"/>
    <property type="match status" value="1"/>
</dbReference>
<name>A0AAE0BRA0_9CHLO</name>
<evidence type="ECO:0000256" key="1">
    <source>
        <dbReference type="ARBA" id="ARBA00004123"/>
    </source>
</evidence>
<dbReference type="InterPro" id="IPR022800">
    <property type="entry name" value="Spt4/RpoE2_Znf"/>
</dbReference>
<dbReference type="CDD" id="cd07973">
    <property type="entry name" value="Spt4"/>
    <property type="match status" value="1"/>
</dbReference>
<dbReference type="InterPro" id="IPR029040">
    <property type="entry name" value="RPABC4/Spt4"/>
</dbReference>
<evidence type="ECO:0000256" key="3">
    <source>
        <dbReference type="ARBA" id="ARBA00022723"/>
    </source>
</evidence>
<reference evidence="10 11" key="1">
    <citation type="journal article" date="2015" name="Genome Biol. Evol.">
        <title>Comparative Genomics of a Bacterivorous Green Alga Reveals Evolutionary Causalities and Consequences of Phago-Mixotrophic Mode of Nutrition.</title>
        <authorList>
            <person name="Burns J.A."/>
            <person name="Paasch A."/>
            <person name="Narechania A."/>
            <person name="Kim E."/>
        </authorList>
    </citation>
    <scope>NUCLEOTIDE SEQUENCE [LARGE SCALE GENOMIC DNA]</scope>
    <source>
        <strain evidence="10 11">PLY_AMNH</strain>
    </source>
</reference>
<comment type="similarity">
    <text evidence="2">Belongs to the SPT4 family.</text>
</comment>
<dbReference type="InterPro" id="IPR038510">
    <property type="entry name" value="Spt4_sf"/>
</dbReference>
<organism evidence="10 11">
    <name type="scientific">Cymbomonas tetramitiformis</name>
    <dbReference type="NCBI Taxonomy" id="36881"/>
    <lineage>
        <taxon>Eukaryota</taxon>
        <taxon>Viridiplantae</taxon>
        <taxon>Chlorophyta</taxon>
        <taxon>Pyramimonadophyceae</taxon>
        <taxon>Pyramimonadales</taxon>
        <taxon>Pyramimonadaceae</taxon>
        <taxon>Cymbomonas</taxon>
    </lineage>
</organism>
<evidence type="ECO:0000313" key="11">
    <source>
        <dbReference type="Proteomes" id="UP001190700"/>
    </source>
</evidence>
<evidence type="ECO:0000259" key="9">
    <source>
        <dbReference type="SMART" id="SM01389"/>
    </source>
</evidence>
<dbReference type="Pfam" id="PF06093">
    <property type="entry name" value="Spt4"/>
    <property type="match status" value="1"/>
</dbReference>
<dbReference type="Proteomes" id="UP001190700">
    <property type="component" value="Unassembled WGS sequence"/>
</dbReference>
<dbReference type="GO" id="GO:0006355">
    <property type="term" value="P:regulation of DNA-templated transcription"/>
    <property type="evidence" value="ECO:0007669"/>
    <property type="project" value="InterPro"/>
</dbReference>
<dbReference type="AlphaFoldDB" id="A0AAE0BRA0"/>
<dbReference type="PANTHER" id="PTHR12882:SF1">
    <property type="entry name" value="TRANSCRIPTION ELONGATION FACTOR SPT4"/>
    <property type="match status" value="1"/>
</dbReference>
<dbReference type="EMBL" id="LGRX02033577">
    <property type="protein sequence ID" value="KAK3240674.1"/>
    <property type="molecule type" value="Genomic_DNA"/>
</dbReference>
<dbReference type="InterPro" id="IPR009287">
    <property type="entry name" value="Spt4"/>
</dbReference>
<evidence type="ECO:0000256" key="8">
    <source>
        <dbReference type="ARBA" id="ARBA00056652"/>
    </source>
</evidence>